<reference evidence="1 2" key="1">
    <citation type="submission" date="2016-11" db="EMBL/GenBank/DDBJ databases">
        <title>Draft Genome Sequences of Nine Cyanobacterial Strains from Diverse Habitats.</title>
        <authorList>
            <person name="Zhu T."/>
            <person name="Hou S."/>
            <person name="Lu X."/>
            <person name="Hess W.R."/>
        </authorList>
    </citation>
    <scope>NUCLEOTIDE SEQUENCE [LARGE SCALE GENOMIC DNA]</scope>
    <source>
        <strain evidence="1 2">NIES-30</strain>
    </source>
</reference>
<dbReference type="SFLD" id="SFLDS00003">
    <property type="entry name" value="Haloacid_Dehalogenase"/>
    <property type="match status" value="1"/>
</dbReference>
<proteinExistence type="predicted"/>
<dbReference type="InterPro" id="IPR036412">
    <property type="entry name" value="HAD-like_sf"/>
</dbReference>
<dbReference type="InterPro" id="IPR023214">
    <property type="entry name" value="HAD_sf"/>
</dbReference>
<dbReference type="OrthoDB" id="9797415at2"/>
<evidence type="ECO:0000313" key="2">
    <source>
        <dbReference type="Proteomes" id="UP000185557"/>
    </source>
</evidence>
<dbReference type="AlphaFoldDB" id="A0A1U7IXY5"/>
<name>A0A1U7IXY5_9CYAN</name>
<dbReference type="PANTHER" id="PTHR43611">
    <property type="entry name" value="ALPHA-D-GLUCOSE 1-PHOSPHATE PHOSPHATASE"/>
    <property type="match status" value="1"/>
</dbReference>
<dbReference type="SUPFAM" id="SSF56784">
    <property type="entry name" value="HAD-like"/>
    <property type="match status" value="1"/>
</dbReference>
<gene>
    <name evidence="1" type="ORF">NIES30_25200</name>
</gene>
<dbReference type="STRING" id="549789.NIES30_25200"/>
<evidence type="ECO:0000313" key="1">
    <source>
        <dbReference type="EMBL" id="OKH43362.1"/>
    </source>
</evidence>
<dbReference type="Pfam" id="PF00702">
    <property type="entry name" value="Hydrolase"/>
    <property type="match status" value="1"/>
</dbReference>
<dbReference type="PANTHER" id="PTHR43611:SF3">
    <property type="entry name" value="FLAVIN MONONUCLEOTIDE HYDROLASE 1, CHLOROPLATIC"/>
    <property type="match status" value="1"/>
</dbReference>
<protein>
    <recommendedName>
        <fullName evidence="3">Hydrolase</fullName>
    </recommendedName>
</protein>
<dbReference type="PRINTS" id="PR00413">
    <property type="entry name" value="HADHALOGNASE"/>
</dbReference>
<dbReference type="EMBL" id="MRCG01000034">
    <property type="protein sequence ID" value="OKH43362.1"/>
    <property type="molecule type" value="Genomic_DNA"/>
</dbReference>
<sequence>MAITHIVLDMGGVLIELQWLDRVKDLLGRPLTIEEIHRLWVSAPSVVNFESGRTDFDAFAAAFVQDFDLAIAPAVVQHEFLEIVRAPLPQCNDMLAALKPRYHLSLLSNTNPAHYERLRDRYTFFDYFDQLFLSYQIGLIKPSTAVFEHLLTTLNAPADRLAFFDDGARNVEAARALGIHAYRVDSPAEIMAVVEGFC</sequence>
<dbReference type="NCBIfam" id="TIGR01509">
    <property type="entry name" value="HAD-SF-IA-v3"/>
    <property type="match status" value="1"/>
</dbReference>
<keyword evidence="2" id="KW-1185">Reference proteome</keyword>
<dbReference type="RefSeq" id="WP_073611206.1">
    <property type="nucleotide sequence ID" value="NZ_MRCG01000034.1"/>
</dbReference>
<dbReference type="CDD" id="cd02603">
    <property type="entry name" value="HAD_sEH-N_like"/>
    <property type="match status" value="1"/>
</dbReference>
<dbReference type="Gene3D" id="3.40.50.1000">
    <property type="entry name" value="HAD superfamily/HAD-like"/>
    <property type="match status" value="1"/>
</dbReference>
<dbReference type="SFLD" id="SFLDG01129">
    <property type="entry name" value="C1.5:_HAD__Beta-PGM__Phosphata"/>
    <property type="match status" value="1"/>
</dbReference>
<dbReference type="Gene3D" id="1.10.150.240">
    <property type="entry name" value="Putative phosphatase, domain 2"/>
    <property type="match status" value="1"/>
</dbReference>
<comment type="caution">
    <text evidence="1">The sequence shown here is derived from an EMBL/GenBank/DDBJ whole genome shotgun (WGS) entry which is preliminary data.</text>
</comment>
<evidence type="ECO:0008006" key="3">
    <source>
        <dbReference type="Google" id="ProtNLM"/>
    </source>
</evidence>
<dbReference type="InterPro" id="IPR006439">
    <property type="entry name" value="HAD-SF_hydro_IA"/>
</dbReference>
<dbReference type="Proteomes" id="UP000185557">
    <property type="component" value="Unassembled WGS sequence"/>
</dbReference>
<dbReference type="InterPro" id="IPR023198">
    <property type="entry name" value="PGP-like_dom2"/>
</dbReference>
<organism evidence="1 2">
    <name type="scientific">Phormidium tenue NIES-30</name>
    <dbReference type="NCBI Taxonomy" id="549789"/>
    <lineage>
        <taxon>Bacteria</taxon>
        <taxon>Bacillati</taxon>
        <taxon>Cyanobacteriota</taxon>
        <taxon>Cyanophyceae</taxon>
        <taxon>Oscillatoriophycideae</taxon>
        <taxon>Oscillatoriales</taxon>
        <taxon>Oscillatoriaceae</taxon>
        <taxon>Phormidium</taxon>
    </lineage>
</organism>
<accession>A0A1U7IXY5</accession>